<evidence type="ECO:0000256" key="3">
    <source>
        <dbReference type="ARBA" id="ARBA00022448"/>
    </source>
</evidence>
<comment type="subcellular location">
    <subcellularLocation>
        <location evidence="1">Cell membrane</location>
        <topology evidence="1">Peripheral membrane protein</topology>
    </subcellularLocation>
</comment>
<dbReference type="PANTHER" id="PTHR42711:SF5">
    <property type="entry name" value="ABC TRANSPORTER ATP-BINDING PROTEIN NATA"/>
    <property type="match status" value="1"/>
</dbReference>
<dbReference type="Gene3D" id="3.40.50.300">
    <property type="entry name" value="P-loop containing nucleotide triphosphate hydrolases"/>
    <property type="match status" value="1"/>
</dbReference>
<reference evidence="8" key="1">
    <citation type="submission" date="2020-08" db="EMBL/GenBank/DDBJ databases">
        <authorList>
            <person name="Cejkova D."/>
            <person name="Kubasova T."/>
            <person name="Jahodarova E."/>
            <person name="Rychlik I."/>
        </authorList>
    </citation>
    <scope>NUCLEOTIDE SEQUENCE</scope>
    <source>
        <strain evidence="8">An836</strain>
    </source>
</reference>
<protein>
    <submittedName>
        <fullName evidence="8">ABC transporter ATP-binding protein</fullName>
    </submittedName>
</protein>
<dbReference type="CDD" id="cd03230">
    <property type="entry name" value="ABC_DR_subfamily_A"/>
    <property type="match status" value="1"/>
</dbReference>
<proteinExistence type="inferred from homology"/>
<keyword evidence="3" id="KW-0813">Transport</keyword>
<dbReference type="GO" id="GO:0016887">
    <property type="term" value="F:ATP hydrolysis activity"/>
    <property type="evidence" value="ECO:0007669"/>
    <property type="project" value="InterPro"/>
</dbReference>
<sequence>MAEQPALSLDGATKDYGHGRGVFDEQLDVDQGSVVGFLGANGAGKTVTMRMLMGFIRPDRGAACIAGLDCFRDRAAVQTRVGYLPGEVSCPTDMTGIAFLNFMTALRADGAHVAHGRRAVEARMGELIDRFDLDPSARIGRMSKGTRQKVAIVAAFMGSPDVLLLDEPTSGLDPLMQERFVELVREERARGATVFLSSHMFPEVERTCDRVAFLKAGHIVGVEDMAAVRAARARTFLITFADAAEAGRYRAAHPEATVPAAEGTGREIVTSHDVAANMSLTVRVSGTVSGFVKDLAEYRVADLASREQSLEDMFLHLYGDRETGGGGTNGMTGALTGKEDAR</sequence>
<evidence type="ECO:0000256" key="1">
    <source>
        <dbReference type="ARBA" id="ARBA00004202"/>
    </source>
</evidence>
<accession>A0A938WX24</accession>
<evidence type="ECO:0000256" key="4">
    <source>
        <dbReference type="ARBA" id="ARBA00022741"/>
    </source>
</evidence>
<name>A0A938WX24_9BIFI</name>
<keyword evidence="5 8" id="KW-0067">ATP-binding</keyword>
<dbReference type="PROSITE" id="PS50893">
    <property type="entry name" value="ABC_TRANSPORTER_2"/>
    <property type="match status" value="1"/>
</dbReference>
<comment type="similarity">
    <text evidence="2">Belongs to the ABC transporter superfamily.</text>
</comment>
<dbReference type="InterPro" id="IPR003593">
    <property type="entry name" value="AAA+_ATPase"/>
</dbReference>
<keyword evidence="6" id="KW-0046">Antibiotic resistance</keyword>
<dbReference type="InterPro" id="IPR050763">
    <property type="entry name" value="ABC_transporter_ATP-binding"/>
</dbReference>
<dbReference type="AlphaFoldDB" id="A0A938WX24"/>
<reference evidence="8" key="2">
    <citation type="journal article" date="2021" name="Sci. Rep.">
        <title>The distribution of antibiotic resistance genes in chicken gut microbiota commensals.</title>
        <authorList>
            <person name="Juricova H."/>
            <person name="Matiasovicova J."/>
            <person name="Kubasova T."/>
            <person name="Cejkova D."/>
            <person name="Rychlik I."/>
        </authorList>
    </citation>
    <scope>NUCLEOTIDE SEQUENCE</scope>
    <source>
        <strain evidence="8">An836</strain>
    </source>
</reference>
<evidence type="ECO:0000313" key="9">
    <source>
        <dbReference type="Proteomes" id="UP000718821"/>
    </source>
</evidence>
<gene>
    <name evidence="8" type="ORF">H7U32_02675</name>
</gene>
<evidence type="ECO:0000256" key="6">
    <source>
        <dbReference type="ARBA" id="ARBA00023251"/>
    </source>
</evidence>
<dbReference type="EMBL" id="JACLYU010000003">
    <property type="protein sequence ID" value="MBM6699247.1"/>
    <property type="molecule type" value="Genomic_DNA"/>
</dbReference>
<evidence type="ECO:0000313" key="8">
    <source>
        <dbReference type="EMBL" id="MBM6699247.1"/>
    </source>
</evidence>
<dbReference type="SUPFAM" id="SSF52540">
    <property type="entry name" value="P-loop containing nucleoside triphosphate hydrolases"/>
    <property type="match status" value="1"/>
</dbReference>
<dbReference type="InterPro" id="IPR003439">
    <property type="entry name" value="ABC_transporter-like_ATP-bd"/>
</dbReference>
<keyword evidence="9" id="KW-1185">Reference proteome</keyword>
<evidence type="ECO:0000256" key="5">
    <source>
        <dbReference type="ARBA" id="ARBA00022840"/>
    </source>
</evidence>
<dbReference type="Proteomes" id="UP000718821">
    <property type="component" value="Unassembled WGS sequence"/>
</dbReference>
<dbReference type="PANTHER" id="PTHR42711">
    <property type="entry name" value="ABC TRANSPORTER ATP-BINDING PROTEIN"/>
    <property type="match status" value="1"/>
</dbReference>
<keyword evidence="4" id="KW-0547">Nucleotide-binding</keyword>
<comment type="caution">
    <text evidence="8">The sequence shown here is derived from an EMBL/GenBank/DDBJ whole genome shotgun (WGS) entry which is preliminary data.</text>
</comment>
<dbReference type="Pfam" id="PF00005">
    <property type="entry name" value="ABC_tran"/>
    <property type="match status" value="1"/>
</dbReference>
<dbReference type="SMART" id="SM00382">
    <property type="entry name" value="AAA"/>
    <property type="match status" value="1"/>
</dbReference>
<organism evidence="8 9">
    <name type="scientific">Bifidobacterium pullorum subsp. saeculare</name>
    <dbReference type="NCBI Taxonomy" id="78257"/>
    <lineage>
        <taxon>Bacteria</taxon>
        <taxon>Bacillati</taxon>
        <taxon>Actinomycetota</taxon>
        <taxon>Actinomycetes</taxon>
        <taxon>Bifidobacteriales</taxon>
        <taxon>Bifidobacteriaceae</taxon>
        <taxon>Bifidobacterium</taxon>
    </lineage>
</organism>
<dbReference type="RefSeq" id="WP_204467842.1">
    <property type="nucleotide sequence ID" value="NZ_JACLYU010000003.1"/>
</dbReference>
<evidence type="ECO:0000256" key="2">
    <source>
        <dbReference type="ARBA" id="ARBA00005417"/>
    </source>
</evidence>
<dbReference type="InterPro" id="IPR027417">
    <property type="entry name" value="P-loop_NTPase"/>
</dbReference>
<evidence type="ECO:0000259" key="7">
    <source>
        <dbReference type="PROSITE" id="PS50893"/>
    </source>
</evidence>
<feature type="domain" description="ABC transporter" evidence="7">
    <location>
        <begin position="7"/>
        <end position="241"/>
    </location>
</feature>
<dbReference type="GO" id="GO:0005886">
    <property type="term" value="C:plasma membrane"/>
    <property type="evidence" value="ECO:0007669"/>
    <property type="project" value="UniProtKB-SubCell"/>
</dbReference>
<dbReference type="GO" id="GO:0046677">
    <property type="term" value="P:response to antibiotic"/>
    <property type="evidence" value="ECO:0007669"/>
    <property type="project" value="UniProtKB-KW"/>
</dbReference>
<dbReference type="GO" id="GO:0005524">
    <property type="term" value="F:ATP binding"/>
    <property type="evidence" value="ECO:0007669"/>
    <property type="project" value="UniProtKB-KW"/>
</dbReference>